<organismHost>
    <name type="scientific">Mamestra configurata</name>
    <name type="common">bertha armyworm</name>
    <dbReference type="NCBI Taxonomy" id="174822"/>
</organismHost>
<dbReference type="PROSITE" id="PS51613">
    <property type="entry name" value="SAM_MT_RRMJ"/>
    <property type="match status" value="1"/>
</dbReference>
<dbReference type="GO" id="GO:0006370">
    <property type="term" value="P:7-methylguanosine mRNA capping"/>
    <property type="evidence" value="ECO:0007669"/>
    <property type="project" value="TreeGrafter"/>
</dbReference>
<proteinExistence type="predicted"/>
<dbReference type="GO" id="GO:0032259">
    <property type="term" value="P:methylation"/>
    <property type="evidence" value="ECO:0007669"/>
    <property type="project" value="InterPro"/>
</dbReference>
<sequence length="275" mass="31682">MTSNAKLKSSIHKLKNALNNYSLDEIRYARDLIDKVPRRCYHKLKEIDEKFNVCRDVDTFVDLCGGPGQFAKYVFSTNPDCVGYGVTLRNDCDYTFDHKHFRKIYGCFDSGDIFDANVMFELMYFCRKRCNLVVADGAFDVSGRENDQETLTLSLLRKECYIILEVLRAGGNCVLKIFDTFNRATISLLQSFIANFDEFYFYKPTHSRAANSEKYLVCKGRLETPVGIVSRRHFDACTRQFGVEQKRALQQLLNILKNERHARPSSSAEPFQKCG</sequence>
<reference evidence="2" key="1">
    <citation type="submission" date="2019-01" db="EMBL/GenBank/DDBJ databases">
        <title>Genomics of alphabaculovirus isolates infecting Mamestra species from North America and Eurasia.</title>
        <authorList>
            <person name="Erlandson M.A."/>
            <person name="Baldwin D."/>
            <person name="Theilmann D.A."/>
        </authorList>
    </citation>
    <scope>NUCLEOTIDE SEQUENCE</scope>
    <source>
        <strain evidence="2">AB260</strain>
    </source>
</reference>
<dbReference type="InterPro" id="IPR050851">
    <property type="entry name" value="mRNA_Cap_2O-Ribose_MeTrfase"/>
</dbReference>
<dbReference type="EMBL" id="MK409385">
    <property type="protein sequence ID" value="QEE79998.1"/>
    <property type="molecule type" value="Genomic_DNA"/>
</dbReference>
<protein>
    <submittedName>
        <fullName evidence="2">MTase</fullName>
    </submittedName>
</protein>
<dbReference type="Gene3D" id="3.40.50.12760">
    <property type="match status" value="1"/>
</dbReference>
<dbReference type="Pfam" id="PF01728">
    <property type="entry name" value="FtsJ"/>
    <property type="match status" value="1"/>
</dbReference>
<evidence type="ECO:0000259" key="1">
    <source>
        <dbReference type="PROSITE" id="PS51613"/>
    </source>
</evidence>
<accession>A0A5B9G7U2</accession>
<dbReference type="InterPro" id="IPR002877">
    <property type="entry name" value="RNA_MeTrfase_FtsJ_dom"/>
</dbReference>
<dbReference type="PANTHER" id="PTHR16121">
    <property type="entry name" value="CAP-SPECIFIC MRNA (NUCLEOSIDE-2'-O-)-METHYLTRANSFERASE 1-RELATED"/>
    <property type="match status" value="1"/>
</dbReference>
<dbReference type="GO" id="GO:0004483">
    <property type="term" value="F:methyltransferase cap1 activity"/>
    <property type="evidence" value="ECO:0007669"/>
    <property type="project" value="UniProtKB-ARBA"/>
</dbReference>
<dbReference type="PANTHER" id="PTHR16121:SF0">
    <property type="entry name" value="CAP-SPECIFIC MRNA (NUCLEOSIDE-2'-O-)-METHYLTRANSFERASE 1"/>
    <property type="match status" value="1"/>
</dbReference>
<feature type="domain" description="RrmJ-type SAM-dependent 2'-O-MTase" evidence="1">
    <location>
        <begin position="35"/>
        <end position="222"/>
    </location>
</feature>
<name>A0A5B9G7U2_NPVMC</name>
<evidence type="ECO:0000313" key="2">
    <source>
        <dbReference type="EMBL" id="QEE79998.1"/>
    </source>
</evidence>
<dbReference type="InterPro" id="IPR025816">
    <property type="entry name" value="RrmJ-type_MeTrfase"/>
</dbReference>
<organism evidence="2">
    <name type="scientific">Mamestra configurata nucleopolyhedrovirus</name>
    <name type="common">MacoNPV</name>
    <dbReference type="NCBI Taxonomy" id="207830"/>
    <lineage>
        <taxon>Viruses</taxon>
        <taxon>Viruses incertae sedis</taxon>
        <taxon>Naldaviricetes</taxon>
        <taxon>Lefavirales</taxon>
        <taxon>Baculoviridae</taxon>
        <taxon>Alphabaculovirus</taxon>
        <taxon>Alphabaculovirus maconfiguratae</taxon>
    </lineage>
</organism>
<dbReference type="InterPro" id="IPR029063">
    <property type="entry name" value="SAM-dependent_MTases_sf"/>
</dbReference>
<dbReference type="SUPFAM" id="SSF53335">
    <property type="entry name" value="S-adenosyl-L-methionine-dependent methyltransferases"/>
    <property type="match status" value="1"/>
</dbReference>